<dbReference type="EMBL" id="HBEG01004431">
    <property type="protein sequence ID" value="CAD8346890.1"/>
    <property type="molecule type" value="Transcribed_RNA"/>
</dbReference>
<feature type="transmembrane region" description="Helical" evidence="3">
    <location>
        <begin position="77"/>
        <end position="96"/>
    </location>
</feature>
<protein>
    <recommendedName>
        <fullName evidence="5">Polysaccharide biosynthesis protein C-terminal domain-containing protein</fullName>
    </recommendedName>
</protein>
<dbReference type="Pfam" id="PF01554">
    <property type="entry name" value="MatE"/>
    <property type="match status" value="1"/>
</dbReference>
<evidence type="ECO:0000256" key="3">
    <source>
        <dbReference type="SAM" id="Phobius"/>
    </source>
</evidence>
<evidence type="ECO:0000313" key="4">
    <source>
        <dbReference type="EMBL" id="CAD8346890.1"/>
    </source>
</evidence>
<evidence type="ECO:0000256" key="2">
    <source>
        <dbReference type="ARBA" id="ARBA00022448"/>
    </source>
</evidence>
<gene>
    <name evidence="4" type="ORF">PBAH0796_LOCUS2628</name>
</gene>
<dbReference type="AlphaFoldDB" id="A0A7S0F9F8"/>
<dbReference type="InterPro" id="IPR050222">
    <property type="entry name" value="MATE_MdtK"/>
</dbReference>
<keyword evidence="2" id="KW-0813">Transport</keyword>
<sequence>MSLYANPLVSIFTADPATVSSAVSYIRIVALSFPFMGIELVMDGALVGAGDTLPSFVIGVILNFARLPMALLLRSSFGVNGVWIAIAASVVLKSGFKVLAFRLSRLPLLNTCTV</sequence>
<comment type="similarity">
    <text evidence="1">Belongs to the multi antimicrobial extrusion (MATE) (TC 2.A.66.1) family.</text>
</comment>
<accession>A0A7S0F9F8</accession>
<organism evidence="4">
    <name type="scientific">Pyrodinium bahamense</name>
    <dbReference type="NCBI Taxonomy" id="73915"/>
    <lineage>
        <taxon>Eukaryota</taxon>
        <taxon>Sar</taxon>
        <taxon>Alveolata</taxon>
        <taxon>Dinophyceae</taxon>
        <taxon>Gonyaulacales</taxon>
        <taxon>Pyrocystaceae</taxon>
        <taxon>Pyrodinium</taxon>
    </lineage>
</organism>
<dbReference type="PANTHER" id="PTHR43298:SF2">
    <property type="entry name" value="FMN_FAD EXPORTER YEEO-RELATED"/>
    <property type="match status" value="1"/>
</dbReference>
<dbReference type="GO" id="GO:0015297">
    <property type="term" value="F:antiporter activity"/>
    <property type="evidence" value="ECO:0007669"/>
    <property type="project" value="InterPro"/>
</dbReference>
<dbReference type="GO" id="GO:0042910">
    <property type="term" value="F:xenobiotic transmembrane transporter activity"/>
    <property type="evidence" value="ECO:0007669"/>
    <property type="project" value="InterPro"/>
</dbReference>
<dbReference type="GO" id="GO:0005886">
    <property type="term" value="C:plasma membrane"/>
    <property type="evidence" value="ECO:0007669"/>
    <property type="project" value="TreeGrafter"/>
</dbReference>
<keyword evidence="3" id="KW-0812">Transmembrane</keyword>
<proteinExistence type="inferred from homology"/>
<evidence type="ECO:0000256" key="1">
    <source>
        <dbReference type="ARBA" id="ARBA00010199"/>
    </source>
</evidence>
<keyword evidence="3" id="KW-0472">Membrane</keyword>
<reference evidence="4" key="1">
    <citation type="submission" date="2021-01" db="EMBL/GenBank/DDBJ databases">
        <authorList>
            <person name="Corre E."/>
            <person name="Pelletier E."/>
            <person name="Niang G."/>
            <person name="Scheremetjew M."/>
            <person name="Finn R."/>
            <person name="Kale V."/>
            <person name="Holt S."/>
            <person name="Cochrane G."/>
            <person name="Meng A."/>
            <person name="Brown T."/>
            <person name="Cohen L."/>
        </authorList>
    </citation>
    <scope>NUCLEOTIDE SEQUENCE</scope>
    <source>
        <strain evidence="4">Pbaha01</strain>
    </source>
</reference>
<dbReference type="InterPro" id="IPR002528">
    <property type="entry name" value="MATE_fam"/>
</dbReference>
<evidence type="ECO:0008006" key="5">
    <source>
        <dbReference type="Google" id="ProtNLM"/>
    </source>
</evidence>
<keyword evidence="3" id="KW-1133">Transmembrane helix</keyword>
<name>A0A7S0F9F8_9DINO</name>
<dbReference type="PANTHER" id="PTHR43298">
    <property type="entry name" value="MULTIDRUG RESISTANCE PROTEIN NORM-RELATED"/>
    <property type="match status" value="1"/>
</dbReference>